<organism evidence="2 3">
    <name type="scientific">Alkalihalophilus lindianensis</name>
    <dbReference type="NCBI Taxonomy" id="1630542"/>
    <lineage>
        <taxon>Bacteria</taxon>
        <taxon>Bacillati</taxon>
        <taxon>Bacillota</taxon>
        <taxon>Bacilli</taxon>
        <taxon>Bacillales</taxon>
        <taxon>Bacillaceae</taxon>
        <taxon>Alkalihalophilus</taxon>
    </lineage>
</organism>
<dbReference type="PANTHER" id="PTHR11575:SF23">
    <property type="entry name" value="5-NUCLEOTIDASE FAMILY PROTEIN"/>
    <property type="match status" value="1"/>
</dbReference>
<dbReference type="Gene3D" id="3.90.780.10">
    <property type="entry name" value="5'-Nucleotidase, C-terminal domain"/>
    <property type="match status" value="1"/>
</dbReference>
<proteinExistence type="predicted"/>
<accession>A0ABU3XIG8</accession>
<keyword evidence="3" id="KW-1185">Reference proteome</keyword>
<dbReference type="RefSeq" id="WP_317124534.1">
    <property type="nucleotide sequence ID" value="NZ_JAWJBA010001095.1"/>
</dbReference>
<dbReference type="InterPro" id="IPR008334">
    <property type="entry name" value="5'-Nucleotdase_C"/>
</dbReference>
<gene>
    <name evidence="2" type="ORF">RYX56_25485</name>
</gene>
<feature type="non-terminal residue" evidence="2">
    <location>
        <position position="77"/>
    </location>
</feature>
<dbReference type="Pfam" id="PF02872">
    <property type="entry name" value="5_nucleotid_C"/>
    <property type="match status" value="1"/>
</dbReference>
<dbReference type="SUPFAM" id="SSF55816">
    <property type="entry name" value="5'-nucleotidase (syn. UDP-sugar hydrolase), C-terminal domain"/>
    <property type="match status" value="1"/>
</dbReference>
<feature type="non-terminal residue" evidence="2">
    <location>
        <position position="1"/>
    </location>
</feature>
<dbReference type="PANTHER" id="PTHR11575">
    <property type="entry name" value="5'-NUCLEOTIDASE-RELATED"/>
    <property type="match status" value="1"/>
</dbReference>
<sequence length="77" mass="8520">NLFQETELSLLLCQALREWCRADCAMINAGLLLGPLSGTVTEYDVLSICPHPINPCVVELTGEELTKVLRESMDKTL</sequence>
<evidence type="ECO:0000313" key="2">
    <source>
        <dbReference type="EMBL" id="MDV2687705.1"/>
    </source>
</evidence>
<dbReference type="InterPro" id="IPR006179">
    <property type="entry name" value="5_nucleotidase/apyrase"/>
</dbReference>
<dbReference type="Proteomes" id="UP001287282">
    <property type="component" value="Unassembled WGS sequence"/>
</dbReference>
<evidence type="ECO:0000313" key="3">
    <source>
        <dbReference type="Proteomes" id="UP001287282"/>
    </source>
</evidence>
<name>A0ABU3XIG8_9BACI</name>
<protein>
    <submittedName>
        <fullName evidence="2">5'-nucleotidase C-terminal domain-containing protein</fullName>
    </submittedName>
</protein>
<comment type="caution">
    <text evidence="2">The sequence shown here is derived from an EMBL/GenBank/DDBJ whole genome shotgun (WGS) entry which is preliminary data.</text>
</comment>
<dbReference type="EMBL" id="JAWJBA010001095">
    <property type="protein sequence ID" value="MDV2687705.1"/>
    <property type="molecule type" value="Genomic_DNA"/>
</dbReference>
<reference evidence="2 3" key="1">
    <citation type="submission" date="2023-10" db="EMBL/GenBank/DDBJ databases">
        <title>Screening of Alkalihalobacillus lindianensis BZ-TG-R113 and Its Alleviation of Salt Stress on Rapeseed Growth.</title>
        <authorList>
            <person name="Zhao B."/>
            <person name="Guo T."/>
        </authorList>
    </citation>
    <scope>NUCLEOTIDE SEQUENCE [LARGE SCALE GENOMIC DNA]</scope>
    <source>
        <strain evidence="2 3">BZ-TG-R113</strain>
    </source>
</reference>
<dbReference type="InterPro" id="IPR036907">
    <property type="entry name" value="5'-Nucleotdase_C_sf"/>
</dbReference>
<feature type="domain" description="5'-Nucleotidase C-terminal" evidence="1">
    <location>
        <begin position="3"/>
        <end position="71"/>
    </location>
</feature>
<evidence type="ECO:0000259" key="1">
    <source>
        <dbReference type="Pfam" id="PF02872"/>
    </source>
</evidence>